<dbReference type="SUPFAM" id="SSF47113">
    <property type="entry name" value="Histone-fold"/>
    <property type="match status" value="1"/>
</dbReference>
<feature type="region of interest" description="Disordered" evidence="2">
    <location>
        <begin position="1"/>
        <end position="39"/>
    </location>
</feature>
<protein>
    <submittedName>
        <fullName evidence="5">Late histone H2B.L4-like isoform X2</fullName>
    </submittedName>
</protein>
<organism evidence="4 5">
    <name type="scientific">Priapulus caudatus</name>
    <name type="common">Priapulid worm</name>
    <dbReference type="NCBI Taxonomy" id="37621"/>
    <lineage>
        <taxon>Eukaryota</taxon>
        <taxon>Metazoa</taxon>
        <taxon>Ecdysozoa</taxon>
        <taxon>Scalidophora</taxon>
        <taxon>Priapulida</taxon>
        <taxon>Priapulimorpha</taxon>
        <taxon>Priapulimorphida</taxon>
        <taxon>Priapulidae</taxon>
        <taxon>Priapulus</taxon>
    </lineage>
</organism>
<feature type="domain" description="Core Histone H2A/H2B/H3" evidence="3">
    <location>
        <begin position="26"/>
        <end position="104"/>
    </location>
</feature>
<evidence type="ECO:0000256" key="1">
    <source>
        <dbReference type="ARBA" id="ARBA00006846"/>
    </source>
</evidence>
<dbReference type="InterPro" id="IPR000558">
    <property type="entry name" value="Histone_H2B"/>
</dbReference>
<dbReference type="Proteomes" id="UP000695022">
    <property type="component" value="Unplaced"/>
</dbReference>
<dbReference type="InterPro" id="IPR007125">
    <property type="entry name" value="H2A/H2B/H3"/>
</dbReference>
<dbReference type="GeneID" id="106811034"/>
<dbReference type="PANTHER" id="PTHR23428">
    <property type="entry name" value="HISTONE H2B"/>
    <property type="match status" value="1"/>
</dbReference>
<proteinExistence type="inferred from homology"/>
<name>A0ABM1ECW7_PRICU</name>
<evidence type="ECO:0000259" key="3">
    <source>
        <dbReference type="Pfam" id="PF00125"/>
    </source>
</evidence>
<keyword evidence="4" id="KW-1185">Reference proteome</keyword>
<gene>
    <name evidence="5" type="primary">LOC106811034</name>
</gene>
<comment type="similarity">
    <text evidence="1">Belongs to the histone H2B family.</text>
</comment>
<accession>A0ABM1ECW7</accession>
<dbReference type="SMART" id="SM00427">
    <property type="entry name" value="H2B"/>
    <property type="match status" value="1"/>
</dbReference>
<dbReference type="PRINTS" id="PR00621">
    <property type="entry name" value="HISTONEH2B"/>
</dbReference>
<dbReference type="InterPro" id="IPR009072">
    <property type="entry name" value="Histone-fold"/>
</dbReference>
<evidence type="ECO:0000313" key="5">
    <source>
        <dbReference type="RefSeq" id="XP_014670038.1"/>
    </source>
</evidence>
<evidence type="ECO:0000256" key="2">
    <source>
        <dbReference type="SAM" id="MobiDB-lite"/>
    </source>
</evidence>
<dbReference type="CDD" id="cd22910">
    <property type="entry name" value="HFD_H2B"/>
    <property type="match status" value="1"/>
</dbReference>
<dbReference type="Pfam" id="PF00125">
    <property type="entry name" value="Histone"/>
    <property type="match status" value="1"/>
</dbReference>
<reference evidence="5" key="1">
    <citation type="submission" date="2025-08" db="UniProtKB">
        <authorList>
            <consortium name="RefSeq"/>
        </authorList>
    </citation>
    <scope>IDENTIFICATION</scope>
</reference>
<dbReference type="Gene3D" id="1.10.20.10">
    <property type="entry name" value="Histone, subunit A"/>
    <property type="match status" value="1"/>
</dbReference>
<dbReference type="RefSeq" id="XP_014670038.1">
    <property type="nucleotide sequence ID" value="XM_014814552.1"/>
</dbReference>
<evidence type="ECO:0000313" key="4">
    <source>
        <dbReference type="Proteomes" id="UP000695022"/>
    </source>
</evidence>
<sequence>MSMKPRGHRVVQDAAAGEAPARQCGSEQTRQKRKKRRKESFNSYIFQVLQQVHPGKSMSKLGMSTMNGLVWDVFERLLLETCLLVNISKRSTITHKDVEAATRLVYRDSIQTAKPTLMRPRGMTKRISQPNDLHNYRK</sequence>